<protein>
    <submittedName>
        <fullName evidence="3">TatD family hydrolase</fullName>
    </submittedName>
</protein>
<comment type="caution">
    <text evidence="3">The sequence shown here is derived from an EMBL/GenBank/DDBJ whole genome shotgun (WGS) entry which is preliminary data.</text>
</comment>
<dbReference type="SUPFAM" id="SSF51556">
    <property type="entry name" value="Metallo-dependent hydrolases"/>
    <property type="match status" value="1"/>
</dbReference>
<evidence type="ECO:0000256" key="1">
    <source>
        <dbReference type="ARBA" id="ARBA00009275"/>
    </source>
</evidence>
<dbReference type="GO" id="GO:0016787">
    <property type="term" value="F:hydrolase activity"/>
    <property type="evidence" value="ECO:0007669"/>
    <property type="project" value="UniProtKB-KW"/>
</dbReference>
<dbReference type="InterPro" id="IPR032466">
    <property type="entry name" value="Metal_Hydrolase"/>
</dbReference>
<name>A0ABT7IPI7_9BURK</name>
<dbReference type="EMBL" id="JAKZJU020000001">
    <property type="protein sequence ID" value="MDL2059211.1"/>
    <property type="molecule type" value="Genomic_DNA"/>
</dbReference>
<dbReference type="Pfam" id="PF01026">
    <property type="entry name" value="TatD_DNase"/>
    <property type="match status" value="1"/>
</dbReference>
<dbReference type="RefSeq" id="WP_243376119.1">
    <property type="nucleotide sequence ID" value="NZ_JAKZJU020000001.1"/>
</dbReference>
<keyword evidence="2 3" id="KW-0378">Hydrolase</keyword>
<sequence length="284" mass="30906">MRLIDTHCHLQSERFDGDRASLVSEARRRGVVSGLIAGGGPSDWADCARLARCFGWAAGFGVHPLAVPETPEEALAELRAALGRERADPDSPVIAVAEIGLDLYGERAHFDRDEYFFAEQLRIARDFALPVSVHARRAADQVAKWLRRIEVPGGVIHAFNGSKEQAEAFLRLGFRLGFGGAMTYAGSRRIRRLAASLPLSSIVLETDCPDMPSSARRDAGCLRTEPADLAGYLEVLAELRGIPAQELAGPLFENALDSFPGLRSILERQGRTAGQPPGRLELHC</sequence>
<dbReference type="PROSITE" id="PS01091">
    <property type="entry name" value="TATD_3"/>
    <property type="match status" value="1"/>
</dbReference>
<dbReference type="Gene3D" id="3.20.20.140">
    <property type="entry name" value="Metal-dependent hydrolases"/>
    <property type="match status" value="1"/>
</dbReference>
<dbReference type="InterPro" id="IPR018228">
    <property type="entry name" value="DNase_TatD-rel_CS"/>
</dbReference>
<gene>
    <name evidence="3" type="ORF">MUN46_004590</name>
</gene>
<comment type="similarity">
    <text evidence="1">Belongs to the metallo-dependent hydrolases superfamily. TatD-type hydrolase family.</text>
</comment>
<dbReference type="PIRSF" id="PIRSF005902">
    <property type="entry name" value="DNase_TatD"/>
    <property type="match status" value="1"/>
</dbReference>
<accession>A0ABT7IPI7</accession>
<dbReference type="PANTHER" id="PTHR46124">
    <property type="entry name" value="D-AMINOACYL-TRNA DEACYLASE"/>
    <property type="match status" value="1"/>
</dbReference>
<reference evidence="3" key="1">
    <citation type="submission" date="2023-03" db="EMBL/GenBank/DDBJ databases">
        <title>Mesosutterella sp. nov. isolated from porcine feces.</title>
        <authorList>
            <person name="Yu S."/>
        </authorList>
    </citation>
    <scope>NUCLEOTIDE SEQUENCE</scope>
    <source>
        <strain evidence="3">AGMB02718</strain>
    </source>
</reference>
<evidence type="ECO:0000256" key="2">
    <source>
        <dbReference type="ARBA" id="ARBA00022801"/>
    </source>
</evidence>
<dbReference type="PROSITE" id="PS01090">
    <property type="entry name" value="TATD_2"/>
    <property type="match status" value="1"/>
</dbReference>
<dbReference type="CDD" id="cd01310">
    <property type="entry name" value="TatD_DNAse"/>
    <property type="match status" value="1"/>
</dbReference>
<dbReference type="InterPro" id="IPR001130">
    <property type="entry name" value="TatD-like"/>
</dbReference>
<evidence type="ECO:0000313" key="4">
    <source>
        <dbReference type="Proteomes" id="UP001165481"/>
    </source>
</evidence>
<organism evidence="3 4">
    <name type="scientific">Mesosutterella faecium</name>
    <dbReference type="NCBI Taxonomy" id="2925194"/>
    <lineage>
        <taxon>Bacteria</taxon>
        <taxon>Pseudomonadati</taxon>
        <taxon>Pseudomonadota</taxon>
        <taxon>Betaproteobacteria</taxon>
        <taxon>Burkholderiales</taxon>
        <taxon>Sutterellaceae</taxon>
        <taxon>Mesosutterella</taxon>
    </lineage>
</organism>
<evidence type="ECO:0000313" key="3">
    <source>
        <dbReference type="EMBL" id="MDL2059211.1"/>
    </source>
</evidence>
<dbReference type="Proteomes" id="UP001165481">
    <property type="component" value="Unassembled WGS sequence"/>
</dbReference>
<keyword evidence="4" id="KW-1185">Reference proteome</keyword>
<proteinExistence type="inferred from homology"/>
<dbReference type="PANTHER" id="PTHR46124:SF2">
    <property type="entry name" value="D-AMINOACYL-TRNA DEACYLASE"/>
    <property type="match status" value="1"/>
</dbReference>